<proteinExistence type="predicted"/>
<accession>A0A8T1V6B1</accession>
<protein>
    <submittedName>
        <fullName evidence="1">Uncharacterized protein</fullName>
    </submittedName>
</protein>
<comment type="caution">
    <text evidence="1">The sequence shown here is derived from an EMBL/GenBank/DDBJ whole genome shotgun (WGS) entry which is preliminary data.</text>
</comment>
<name>A0A8T1V6B1_9STRA</name>
<dbReference type="EMBL" id="JAGDFM010001040">
    <property type="protein sequence ID" value="KAG7375608.1"/>
    <property type="molecule type" value="Genomic_DNA"/>
</dbReference>
<organism evidence="1 2">
    <name type="scientific">Phytophthora pseudosyringae</name>
    <dbReference type="NCBI Taxonomy" id="221518"/>
    <lineage>
        <taxon>Eukaryota</taxon>
        <taxon>Sar</taxon>
        <taxon>Stramenopiles</taxon>
        <taxon>Oomycota</taxon>
        <taxon>Peronosporomycetes</taxon>
        <taxon>Peronosporales</taxon>
        <taxon>Peronosporaceae</taxon>
        <taxon>Phytophthora</taxon>
    </lineage>
</organism>
<reference evidence="1" key="1">
    <citation type="submission" date="2021-02" db="EMBL/GenBank/DDBJ databases">
        <authorList>
            <person name="Palmer J.M."/>
        </authorList>
    </citation>
    <scope>NUCLEOTIDE SEQUENCE</scope>
    <source>
        <strain evidence="1">SCRP734</strain>
    </source>
</reference>
<dbReference type="AlphaFoldDB" id="A0A8T1V6B1"/>
<gene>
    <name evidence="1" type="ORF">PHYPSEUDO_000498</name>
</gene>
<keyword evidence="2" id="KW-1185">Reference proteome</keyword>
<evidence type="ECO:0000313" key="2">
    <source>
        <dbReference type="Proteomes" id="UP000694044"/>
    </source>
</evidence>
<dbReference type="Proteomes" id="UP000694044">
    <property type="component" value="Unassembled WGS sequence"/>
</dbReference>
<evidence type="ECO:0000313" key="1">
    <source>
        <dbReference type="EMBL" id="KAG7375608.1"/>
    </source>
</evidence>
<sequence>MMDRALIRRHSHSWRISSVGGRGSSRFDRPGRRVVVLPAVRVAIEVAVVVVDVTTDPVLLVAAVSEEDAPVLVDEEESALVADSEPVEEAAKQATVSTDSFASPATLALELVVEMGLAVEVVAELVDELLSAANSSGAGAITVVNSSSVS</sequence>